<evidence type="ECO:0000259" key="2">
    <source>
        <dbReference type="PROSITE" id="PS51913"/>
    </source>
</evidence>
<dbReference type="RefSeq" id="WP_167680536.1">
    <property type="nucleotide sequence ID" value="NZ_JAATWB010000001.1"/>
</dbReference>
<dbReference type="InterPro" id="IPR007759">
    <property type="entry name" value="Asxl_HARE-HTH"/>
</dbReference>
<evidence type="ECO:0000256" key="1">
    <source>
        <dbReference type="ARBA" id="ARBA00023163"/>
    </source>
</evidence>
<organism evidence="3 4">
    <name type="scientific">Rhodocyclus gracilis</name>
    <dbReference type="NCBI Taxonomy" id="2929842"/>
    <lineage>
        <taxon>Bacteria</taxon>
        <taxon>Pseudomonadati</taxon>
        <taxon>Pseudomonadota</taxon>
        <taxon>Betaproteobacteria</taxon>
        <taxon>Rhodocyclales</taxon>
        <taxon>Rhodocyclaceae</taxon>
        <taxon>Rhodocyclus</taxon>
    </lineage>
</organism>
<sequence length="306" mass="34629">MAGVFLKLAEKILKDADLPLSAPDIWALVEKSGLDKQLPTKGKTPWNSLAAQMYVEVRDNPETIFGATDTRPKCFFLKSNEKAAKAAPLSVASKVTKKPEPKYLEKQLHPFLAYFGFFYQKAYLKTIQHSKSDKKEFGEWVHPDMVGCYFPFGDWTNEVVEVSTLLGASAFKLYSYELKRQLSLSNLREAFFQAVSNSSWANEAYLVAAEIDSDADFKSELERLSSAFGVGIIKLNIHDPDSSDIMLPARLKDAIDWETANKLASMNPDFRDFLKRIRTDIASREVRREMYDKVLDSEDLLKSIIG</sequence>
<comment type="caution">
    <text evidence="3">The sequence shown here is derived from an EMBL/GenBank/DDBJ whole genome shotgun (WGS) entry which is preliminary data.</text>
</comment>
<dbReference type="EMBL" id="JAATWB010000001">
    <property type="protein sequence ID" value="NJA87651.1"/>
    <property type="molecule type" value="Genomic_DNA"/>
</dbReference>
<proteinExistence type="predicted"/>
<reference evidence="4" key="1">
    <citation type="submission" date="2020-03" db="EMBL/GenBank/DDBJ databases">
        <title>Whole-genome sequence of the purple nonsulfur bacterium Rhodocyclus tenuis DSM112.</title>
        <authorList>
            <person name="Kyndt J.A."/>
            <person name="Meyer T.E."/>
        </authorList>
    </citation>
    <scope>NUCLEOTIDE SEQUENCE [LARGE SCALE GENOMIC DNA]</scope>
    <source>
        <strain evidence="4">DSM 112</strain>
    </source>
</reference>
<gene>
    <name evidence="3" type="ORF">HCX48_00210</name>
</gene>
<name>A0ABX0WEC9_9RHOO</name>
<dbReference type="Pfam" id="PF05066">
    <property type="entry name" value="HARE-HTH"/>
    <property type="match status" value="1"/>
</dbReference>
<dbReference type="PROSITE" id="PS51913">
    <property type="entry name" value="HTH_HARE"/>
    <property type="match status" value="1"/>
</dbReference>
<dbReference type="Proteomes" id="UP000720344">
    <property type="component" value="Unassembled WGS sequence"/>
</dbReference>
<protein>
    <recommendedName>
        <fullName evidence="2">HTH HARE-type domain-containing protein</fullName>
    </recommendedName>
</protein>
<accession>A0ABX0WEC9</accession>
<keyword evidence="4" id="KW-1185">Reference proteome</keyword>
<evidence type="ECO:0000313" key="4">
    <source>
        <dbReference type="Proteomes" id="UP000720344"/>
    </source>
</evidence>
<evidence type="ECO:0000313" key="3">
    <source>
        <dbReference type="EMBL" id="NJA87651.1"/>
    </source>
</evidence>
<keyword evidence="1" id="KW-0804">Transcription</keyword>
<feature type="domain" description="HTH HARE-type" evidence="2">
    <location>
        <begin position="3"/>
        <end position="80"/>
    </location>
</feature>